<dbReference type="InterPro" id="IPR036249">
    <property type="entry name" value="Thioredoxin-like_sf"/>
</dbReference>
<feature type="domain" description="DSBA-like thioredoxin" evidence="5">
    <location>
        <begin position="3"/>
        <end position="100"/>
    </location>
</feature>
<evidence type="ECO:0000256" key="4">
    <source>
        <dbReference type="ARBA" id="ARBA00023284"/>
    </source>
</evidence>
<dbReference type="AlphaFoldDB" id="A0A7X9FP08"/>
<keyword evidence="4" id="KW-0676">Redox-active center</keyword>
<evidence type="ECO:0000256" key="2">
    <source>
        <dbReference type="ARBA" id="ARBA00023002"/>
    </source>
</evidence>
<name>A0A7X9FP08_9DELT</name>
<gene>
    <name evidence="6" type="ORF">GYA55_00640</name>
</gene>
<dbReference type="GO" id="GO:0016491">
    <property type="term" value="F:oxidoreductase activity"/>
    <property type="evidence" value="ECO:0007669"/>
    <property type="project" value="UniProtKB-KW"/>
</dbReference>
<evidence type="ECO:0000313" key="6">
    <source>
        <dbReference type="EMBL" id="NMC61652.1"/>
    </source>
</evidence>
<evidence type="ECO:0000313" key="7">
    <source>
        <dbReference type="Proteomes" id="UP000524246"/>
    </source>
</evidence>
<dbReference type="Gene3D" id="3.40.30.10">
    <property type="entry name" value="Glutaredoxin"/>
    <property type="match status" value="1"/>
</dbReference>
<dbReference type="EMBL" id="JAAZON010000023">
    <property type="protein sequence ID" value="NMC61652.1"/>
    <property type="molecule type" value="Genomic_DNA"/>
</dbReference>
<protein>
    <submittedName>
        <fullName evidence="6">Thioredoxin domain-containing protein</fullName>
    </submittedName>
</protein>
<evidence type="ECO:0000256" key="3">
    <source>
        <dbReference type="ARBA" id="ARBA00023157"/>
    </source>
</evidence>
<keyword evidence="1" id="KW-0732">Signal</keyword>
<dbReference type="SUPFAM" id="SSF52833">
    <property type="entry name" value="Thioredoxin-like"/>
    <property type="match status" value="1"/>
</dbReference>
<feature type="non-terminal residue" evidence="6">
    <location>
        <position position="1"/>
    </location>
</feature>
<dbReference type="Proteomes" id="UP000524246">
    <property type="component" value="Unassembled WGS sequence"/>
</dbReference>
<dbReference type="InterPro" id="IPR001853">
    <property type="entry name" value="DSBA-like_thioredoxin_dom"/>
</dbReference>
<organism evidence="6 7">
    <name type="scientific">SAR324 cluster bacterium</name>
    <dbReference type="NCBI Taxonomy" id="2024889"/>
    <lineage>
        <taxon>Bacteria</taxon>
        <taxon>Deltaproteobacteria</taxon>
        <taxon>SAR324 cluster</taxon>
    </lineage>
</organism>
<sequence length="108" mass="12243">CLMARAAYCAGEQNKFWEMNDRFVYNGFSRDRNLEHSLFKVAESISLDIEDFKNCLNSERANQAVKEDIEAALKLNIRGTPSLVIDNQVHLGALPPEILSKLDANEQE</sequence>
<comment type="caution">
    <text evidence="6">The sequence shown here is derived from an EMBL/GenBank/DDBJ whole genome shotgun (WGS) entry which is preliminary data.</text>
</comment>
<accession>A0A7X9FP08</accession>
<dbReference type="Pfam" id="PF01323">
    <property type="entry name" value="DSBA"/>
    <property type="match status" value="1"/>
</dbReference>
<reference evidence="6 7" key="1">
    <citation type="journal article" date="2020" name="Biotechnol. Biofuels">
        <title>New insights from the biogas microbiome by comprehensive genome-resolved metagenomics of nearly 1600 species originating from multiple anaerobic digesters.</title>
        <authorList>
            <person name="Campanaro S."/>
            <person name="Treu L."/>
            <person name="Rodriguez-R L.M."/>
            <person name="Kovalovszki A."/>
            <person name="Ziels R.M."/>
            <person name="Maus I."/>
            <person name="Zhu X."/>
            <person name="Kougias P.G."/>
            <person name="Basile A."/>
            <person name="Luo G."/>
            <person name="Schluter A."/>
            <person name="Konstantinidis K.T."/>
            <person name="Angelidaki I."/>
        </authorList>
    </citation>
    <scope>NUCLEOTIDE SEQUENCE [LARGE SCALE GENOMIC DNA]</scope>
    <source>
        <strain evidence="6">AS27yjCOA_65</strain>
    </source>
</reference>
<dbReference type="PANTHER" id="PTHR13887:SF14">
    <property type="entry name" value="DISULFIDE BOND FORMATION PROTEIN D"/>
    <property type="match status" value="1"/>
</dbReference>
<keyword evidence="3" id="KW-1015">Disulfide bond</keyword>
<proteinExistence type="predicted"/>
<evidence type="ECO:0000259" key="5">
    <source>
        <dbReference type="Pfam" id="PF01323"/>
    </source>
</evidence>
<evidence type="ECO:0000256" key="1">
    <source>
        <dbReference type="ARBA" id="ARBA00022729"/>
    </source>
</evidence>
<dbReference type="PANTHER" id="PTHR13887">
    <property type="entry name" value="GLUTATHIONE S-TRANSFERASE KAPPA"/>
    <property type="match status" value="1"/>
</dbReference>
<keyword evidence="2" id="KW-0560">Oxidoreductase</keyword>